<dbReference type="PROSITE" id="PS50072">
    <property type="entry name" value="CSA_PPIASE_2"/>
    <property type="match status" value="1"/>
</dbReference>
<comment type="function">
    <text evidence="1 5">PPIases accelerate the folding of proteins. It catalyzes the cis-trans isomerization of proline imidic peptide bonds in oligopeptides.</text>
</comment>
<dbReference type="PROSITE" id="PS00170">
    <property type="entry name" value="CSA_PPIASE_1"/>
    <property type="match status" value="1"/>
</dbReference>
<dbReference type="InterPro" id="IPR044665">
    <property type="entry name" value="E_coli_cyclophilin_A-like"/>
</dbReference>
<proteinExistence type="inferred from homology"/>
<dbReference type="AlphaFoldDB" id="A0AAE4Z829"/>
<dbReference type="InterPro" id="IPR024936">
    <property type="entry name" value="Cyclophilin-type_PPIase"/>
</dbReference>
<dbReference type="InterPro" id="IPR020892">
    <property type="entry name" value="Cyclophilin-type_PPIase_CS"/>
</dbReference>
<organism evidence="7 8">
    <name type="scientific">Candidatus Kutchimonas denitrificans</name>
    <dbReference type="NCBI Taxonomy" id="3056748"/>
    <lineage>
        <taxon>Bacteria</taxon>
        <taxon>Pseudomonadati</taxon>
        <taxon>Gemmatimonadota</taxon>
        <taxon>Gemmatimonadia</taxon>
        <taxon>Candidatus Palauibacterales</taxon>
        <taxon>Candidatus Palauibacteraceae</taxon>
        <taxon>Candidatus Kutchimonas</taxon>
    </lineage>
</organism>
<comment type="catalytic activity">
    <reaction evidence="5">
        <text>[protein]-peptidylproline (omega=180) = [protein]-peptidylproline (omega=0)</text>
        <dbReference type="Rhea" id="RHEA:16237"/>
        <dbReference type="Rhea" id="RHEA-COMP:10747"/>
        <dbReference type="Rhea" id="RHEA-COMP:10748"/>
        <dbReference type="ChEBI" id="CHEBI:83833"/>
        <dbReference type="ChEBI" id="CHEBI:83834"/>
        <dbReference type="EC" id="5.2.1.8"/>
    </reaction>
</comment>
<evidence type="ECO:0000313" key="8">
    <source>
        <dbReference type="Proteomes" id="UP000702544"/>
    </source>
</evidence>
<sequence>MSMTPRVVLETNRGDIVMELDREAAPKTVANILWHVEQGFYDGLTFHRVIPGFMIQGGGFTGDMDQRVSSRPPVENEAKNGLSNVRGSVALARRRDPHSGSTQFFINVVDNPNLDYSDETDRGWGYAVFGHVVEGMDVVDAIAAVETRQVGPHEAVPVDPVVIEDAYVAE</sequence>
<dbReference type="Gene3D" id="2.40.100.10">
    <property type="entry name" value="Cyclophilin-like"/>
    <property type="match status" value="1"/>
</dbReference>
<dbReference type="PANTHER" id="PTHR43246">
    <property type="entry name" value="PEPTIDYL-PROLYL CIS-TRANS ISOMERASE CYP38, CHLOROPLASTIC"/>
    <property type="match status" value="1"/>
</dbReference>
<keyword evidence="3 5" id="KW-0697">Rotamase</keyword>
<reference evidence="7 8" key="1">
    <citation type="submission" date="2020-01" db="EMBL/GenBank/DDBJ databases">
        <title>Genomes assembled from Gulf of Kutch pelagic sediment metagenomes.</title>
        <authorList>
            <person name="Chandrashekar M."/>
            <person name="Mahajan M.S."/>
            <person name="Dave K.J."/>
            <person name="Vatsa P."/>
            <person name="Nathani N.M."/>
        </authorList>
    </citation>
    <scope>NUCLEOTIDE SEQUENCE [LARGE SCALE GENOMIC DNA]</scope>
    <source>
        <strain evidence="7">KS3-K002</strain>
    </source>
</reference>
<dbReference type="EC" id="5.2.1.8" evidence="5"/>
<evidence type="ECO:0000256" key="4">
    <source>
        <dbReference type="ARBA" id="ARBA00023235"/>
    </source>
</evidence>
<dbReference type="InterPro" id="IPR002130">
    <property type="entry name" value="Cyclophilin-type_PPIase_dom"/>
</dbReference>
<evidence type="ECO:0000256" key="2">
    <source>
        <dbReference type="ARBA" id="ARBA00007365"/>
    </source>
</evidence>
<dbReference type="SUPFAM" id="SSF50891">
    <property type="entry name" value="Cyclophilin-like"/>
    <property type="match status" value="1"/>
</dbReference>
<evidence type="ECO:0000259" key="6">
    <source>
        <dbReference type="PROSITE" id="PS50072"/>
    </source>
</evidence>
<dbReference type="Proteomes" id="UP000702544">
    <property type="component" value="Unassembled WGS sequence"/>
</dbReference>
<evidence type="ECO:0000313" key="7">
    <source>
        <dbReference type="EMBL" id="NIR74197.1"/>
    </source>
</evidence>
<dbReference type="GO" id="GO:0006457">
    <property type="term" value="P:protein folding"/>
    <property type="evidence" value="ECO:0007669"/>
    <property type="project" value="InterPro"/>
</dbReference>
<comment type="caution">
    <text evidence="7">The sequence shown here is derived from an EMBL/GenBank/DDBJ whole genome shotgun (WGS) entry which is preliminary data.</text>
</comment>
<dbReference type="InterPro" id="IPR029000">
    <property type="entry name" value="Cyclophilin-like_dom_sf"/>
</dbReference>
<dbReference type="EMBL" id="JAACAK010000028">
    <property type="protein sequence ID" value="NIR74197.1"/>
    <property type="molecule type" value="Genomic_DNA"/>
</dbReference>
<evidence type="ECO:0000256" key="3">
    <source>
        <dbReference type="ARBA" id="ARBA00023110"/>
    </source>
</evidence>
<gene>
    <name evidence="7" type="ORF">GWO12_03660</name>
</gene>
<dbReference type="GO" id="GO:0003755">
    <property type="term" value="F:peptidyl-prolyl cis-trans isomerase activity"/>
    <property type="evidence" value="ECO:0007669"/>
    <property type="project" value="UniProtKB-UniRule"/>
</dbReference>
<keyword evidence="4 5" id="KW-0413">Isomerase</keyword>
<dbReference type="Pfam" id="PF00160">
    <property type="entry name" value="Pro_isomerase"/>
    <property type="match status" value="1"/>
</dbReference>
<feature type="domain" description="PPIase cyclophilin-type" evidence="6">
    <location>
        <begin position="3"/>
        <end position="168"/>
    </location>
</feature>
<dbReference type="PIRSF" id="PIRSF001467">
    <property type="entry name" value="Peptidylpro_ismrse"/>
    <property type="match status" value="1"/>
</dbReference>
<evidence type="ECO:0000256" key="5">
    <source>
        <dbReference type="RuleBase" id="RU363019"/>
    </source>
</evidence>
<dbReference type="PRINTS" id="PR00153">
    <property type="entry name" value="CSAPPISMRASE"/>
</dbReference>
<protein>
    <recommendedName>
        <fullName evidence="5">Peptidyl-prolyl cis-trans isomerase</fullName>
        <shortName evidence="5">PPIase</shortName>
        <ecNumber evidence="5">5.2.1.8</ecNumber>
    </recommendedName>
</protein>
<evidence type="ECO:0000256" key="1">
    <source>
        <dbReference type="ARBA" id="ARBA00002388"/>
    </source>
</evidence>
<accession>A0AAE4Z829</accession>
<name>A0AAE4Z829_9BACT</name>
<comment type="similarity">
    <text evidence="2 5">Belongs to the cyclophilin-type PPIase family.</text>
</comment>